<accession>A0A9D4YXE3</accession>
<dbReference type="Proteomes" id="UP001055712">
    <property type="component" value="Unassembled WGS sequence"/>
</dbReference>
<feature type="transmembrane region" description="Helical" evidence="7">
    <location>
        <begin position="625"/>
        <end position="647"/>
    </location>
</feature>
<dbReference type="EMBL" id="SIDB01000006">
    <property type="protein sequence ID" value="KAI3431806.1"/>
    <property type="molecule type" value="Genomic_DNA"/>
</dbReference>
<protein>
    <recommendedName>
        <fullName evidence="8">SPX domain-containing protein</fullName>
    </recommendedName>
</protein>
<feature type="domain" description="SPX" evidence="8">
    <location>
        <begin position="1"/>
        <end position="159"/>
    </location>
</feature>
<reference evidence="9" key="1">
    <citation type="journal article" date="2019" name="Plant J.">
        <title>Chlorella vulgaris genome assembly and annotation reveals the molecular basis for metabolic acclimation to high light conditions.</title>
        <authorList>
            <person name="Cecchin M."/>
            <person name="Marcolungo L."/>
            <person name="Rossato M."/>
            <person name="Girolomoni L."/>
            <person name="Cosentino E."/>
            <person name="Cuine S."/>
            <person name="Li-Beisson Y."/>
            <person name="Delledonne M."/>
            <person name="Ballottari M."/>
        </authorList>
    </citation>
    <scope>NUCLEOTIDE SEQUENCE</scope>
    <source>
        <strain evidence="9">211/11P</strain>
    </source>
</reference>
<proteinExistence type="predicted"/>
<dbReference type="CDD" id="cd07751">
    <property type="entry name" value="PolyPPase_VTC4_like"/>
    <property type="match status" value="1"/>
</dbReference>
<feature type="coiled-coil region" evidence="6">
    <location>
        <begin position="80"/>
        <end position="107"/>
    </location>
</feature>
<comment type="caution">
    <text evidence="9">The sequence shown here is derived from an EMBL/GenBank/DDBJ whole genome shotgun (WGS) entry which is preliminary data.</text>
</comment>
<keyword evidence="6" id="KW-0175">Coiled coil</keyword>
<dbReference type="PANTHER" id="PTHR46140">
    <property type="entry name" value="VACUOLAR TRANSPORTER CHAPERONE 1-RELATED"/>
    <property type="match status" value="1"/>
</dbReference>
<name>A0A9D4YXE3_CHLVU</name>
<dbReference type="PROSITE" id="PS51382">
    <property type="entry name" value="SPX"/>
    <property type="match status" value="1"/>
</dbReference>
<evidence type="ECO:0000256" key="4">
    <source>
        <dbReference type="ARBA" id="ARBA00022989"/>
    </source>
</evidence>
<keyword evidence="3 7" id="KW-0812">Transmembrane</keyword>
<dbReference type="GO" id="GO:0005774">
    <property type="term" value="C:vacuolar membrane"/>
    <property type="evidence" value="ECO:0007669"/>
    <property type="project" value="UniProtKB-SubCell"/>
</dbReference>
<dbReference type="Gene3D" id="3.20.100.30">
    <property type="entry name" value="VTC, catalytic tunnel domain"/>
    <property type="match status" value="1"/>
</dbReference>
<evidence type="ECO:0000256" key="1">
    <source>
        <dbReference type="ARBA" id="ARBA00004128"/>
    </source>
</evidence>
<dbReference type="InterPro" id="IPR042267">
    <property type="entry name" value="VTC_sf"/>
</dbReference>
<gene>
    <name evidence="9" type="ORF">D9Q98_010559</name>
</gene>
<keyword evidence="2" id="KW-0926">Vacuole</keyword>
<evidence type="ECO:0000313" key="10">
    <source>
        <dbReference type="Proteomes" id="UP001055712"/>
    </source>
</evidence>
<keyword evidence="4 7" id="KW-1133">Transmembrane helix</keyword>
<dbReference type="Pfam" id="PF03105">
    <property type="entry name" value="SPX"/>
    <property type="match status" value="1"/>
</dbReference>
<keyword evidence="10" id="KW-1185">Reference proteome</keyword>
<reference evidence="9" key="2">
    <citation type="submission" date="2020-11" db="EMBL/GenBank/DDBJ databases">
        <authorList>
            <person name="Cecchin M."/>
            <person name="Marcolungo L."/>
            <person name="Rossato M."/>
            <person name="Girolomoni L."/>
            <person name="Cosentino E."/>
            <person name="Cuine S."/>
            <person name="Li-Beisson Y."/>
            <person name="Delledonne M."/>
            <person name="Ballottari M."/>
        </authorList>
    </citation>
    <scope>NUCLEOTIDE SEQUENCE</scope>
    <source>
        <strain evidence="9">211/11P</strain>
        <tissue evidence="9">Whole cell</tissue>
    </source>
</reference>
<feature type="transmembrane region" description="Helical" evidence="7">
    <location>
        <begin position="667"/>
        <end position="689"/>
    </location>
</feature>
<organism evidence="9 10">
    <name type="scientific">Chlorella vulgaris</name>
    <name type="common">Green alga</name>
    <dbReference type="NCBI Taxonomy" id="3077"/>
    <lineage>
        <taxon>Eukaryota</taxon>
        <taxon>Viridiplantae</taxon>
        <taxon>Chlorophyta</taxon>
        <taxon>core chlorophytes</taxon>
        <taxon>Trebouxiophyceae</taxon>
        <taxon>Chlorellales</taxon>
        <taxon>Chlorellaceae</taxon>
        <taxon>Chlorella clade</taxon>
        <taxon>Chlorella</taxon>
    </lineage>
</organism>
<dbReference type="Pfam" id="PF02656">
    <property type="entry name" value="DUF202"/>
    <property type="match status" value="1"/>
</dbReference>
<comment type="subcellular location">
    <subcellularLocation>
        <location evidence="1">Vacuole membrane</location>
        <topology evidence="1">Multi-pass membrane protein</topology>
    </subcellularLocation>
</comment>
<dbReference type="InterPro" id="IPR004331">
    <property type="entry name" value="SPX_dom"/>
</dbReference>
<feature type="transmembrane region" description="Helical" evidence="7">
    <location>
        <begin position="584"/>
        <end position="604"/>
    </location>
</feature>
<dbReference type="InterPro" id="IPR051572">
    <property type="entry name" value="VTC_Complex_Subunit"/>
</dbReference>
<dbReference type="InterPro" id="IPR003807">
    <property type="entry name" value="DUF202"/>
</dbReference>
<keyword evidence="5 7" id="KW-0472">Membrane</keyword>
<evidence type="ECO:0000256" key="3">
    <source>
        <dbReference type="ARBA" id="ARBA00022692"/>
    </source>
</evidence>
<evidence type="ECO:0000313" key="9">
    <source>
        <dbReference type="EMBL" id="KAI3431806.1"/>
    </source>
</evidence>
<evidence type="ECO:0000256" key="6">
    <source>
        <dbReference type="SAM" id="Coils"/>
    </source>
</evidence>
<evidence type="ECO:0000256" key="7">
    <source>
        <dbReference type="SAM" id="Phobius"/>
    </source>
</evidence>
<evidence type="ECO:0000259" key="8">
    <source>
        <dbReference type="PROSITE" id="PS51382"/>
    </source>
</evidence>
<dbReference type="CDD" id="cd14447">
    <property type="entry name" value="SPX"/>
    <property type="match status" value="1"/>
</dbReference>
<evidence type="ECO:0000256" key="5">
    <source>
        <dbReference type="ARBA" id="ARBA00023136"/>
    </source>
</evidence>
<dbReference type="AlphaFoldDB" id="A0A9D4YXE3"/>
<dbReference type="GO" id="GO:0006799">
    <property type="term" value="P:polyphosphate biosynthetic process"/>
    <property type="evidence" value="ECO:0007669"/>
    <property type="project" value="UniProtKB-ARBA"/>
</dbReference>
<evidence type="ECO:0000256" key="2">
    <source>
        <dbReference type="ARBA" id="ARBA00022554"/>
    </source>
</evidence>
<dbReference type="PANTHER" id="PTHR46140:SF1">
    <property type="entry name" value="VACUOLAR TRANSPORTER CHAPERONE COMPLEX SUBUNIT 4-RELATED"/>
    <property type="match status" value="1"/>
</dbReference>
<dbReference type="Pfam" id="PF09359">
    <property type="entry name" value="VTC"/>
    <property type="match status" value="1"/>
</dbReference>
<dbReference type="InterPro" id="IPR018966">
    <property type="entry name" value="VTC_domain"/>
</dbReference>
<dbReference type="OrthoDB" id="6493944at2759"/>
<sequence length="745" mass="83499">MKFGKYLLENQRPEWATQYVDYKGLKDLIKQATEEARKLDPAMHFSPRTTSLTVQRRGAQRDSAEEAFFRKLESEVAKINKFTQGQTRSLEARLNKLQEQAAVATTRTEKQELLAEAKSIGDEFLALEKYVNLNYMGFHKILKKHDKMLPHTPCRQFYIAHLHNQPWVQGNYSELMVILSSIFSQLRGDQLAEAQGGSAQAFKRSTTKYWVRTSDVSTVKRVIIENMPVFVFNKENYSGDAQLVNSVYFDNDSLELYHGRLDKKPGAIALRVRWYGPNAPKLCFIERKTHRDSWKGEKSVKERFTLPEPKVVPYLEGEYSLEQFKDDLRAKGKSEEDVEKAGDLFAEIQQQIDSKQLKPFVRTQYMRSAFQMGHDRTVSFTLDTNLCMIKENPEGHPSCTIAGRWYRDPSLPIHRTEITRFPHAILEIKLALPEGEQPPEWVRELMESGLITEVHKSSKFIHGTAVLFPDMVQAVPYWIDDESIRASILASAPEPKQIAPDARDALAITLADNKPRRRQATSEPRHPLLGEAPTLRLMRSNTMGRAVTPRAQSGLMAALGFGQQTDMMPQRLEPKTFLASERTFLSWMHMSITLGSIAAALLAFAAESSKSKGSMHKISANMVEIIALLLLPLAVGIVAYSLVVFVWRNGQIAMKQASYIDDRRGPLLLAGMVVSALSAIFLISCLDMWDAYRASQGKNGPLGGSTWGSMDALAAANSSIVTPHNILPQALSLPLVLAGAGGGSS</sequence>